<dbReference type="InterPro" id="IPR000917">
    <property type="entry name" value="Sulfatase_N"/>
</dbReference>
<dbReference type="NCBIfam" id="TIGR01409">
    <property type="entry name" value="TAT_signal_seq"/>
    <property type="match status" value="1"/>
</dbReference>
<dbReference type="Gene3D" id="3.40.720.10">
    <property type="entry name" value="Alkaline Phosphatase, subunit A"/>
    <property type="match status" value="1"/>
</dbReference>
<dbReference type="InterPro" id="IPR006311">
    <property type="entry name" value="TAT_signal"/>
</dbReference>
<dbReference type="SUPFAM" id="SSF53649">
    <property type="entry name" value="Alkaline phosphatase-like"/>
    <property type="match status" value="1"/>
</dbReference>
<dbReference type="EMBL" id="JASCXX010000001">
    <property type="protein sequence ID" value="MDI6447592.1"/>
    <property type="molecule type" value="Genomic_DNA"/>
</dbReference>
<dbReference type="InterPro" id="IPR052701">
    <property type="entry name" value="GAG_Ulvan_Degrading_Sulfatases"/>
</dbReference>
<evidence type="ECO:0000259" key="1">
    <source>
        <dbReference type="Pfam" id="PF00884"/>
    </source>
</evidence>
<protein>
    <submittedName>
        <fullName evidence="2">Arylsulfatase</fullName>
    </submittedName>
</protein>
<name>A0AAW6TPJ5_9BACT</name>
<dbReference type="PANTHER" id="PTHR43751">
    <property type="entry name" value="SULFATASE"/>
    <property type="match status" value="1"/>
</dbReference>
<dbReference type="Gene3D" id="3.30.1120.10">
    <property type="match status" value="1"/>
</dbReference>
<dbReference type="AlphaFoldDB" id="A0AAW6TPJ5"/>
<sequence>MNERGQQSWTRRGFLQAAGLAAASAFASGGCRTGGSKRLAGPNQPNIVFIMADDLGYGDLGCYGQQVIQTPNIDRMAAEGMLFTDAYAGSTVCAPSRCSLMTGLHTGHAYVRGNKEAKPMGQLPLPEGTVTIPKLLQARGYRTGLIGKWGLGGPGSSGAPNNQGFDYFFGYLCQRHAHNYYPEFLFRNDQRVPLPNKVAGDRADGAGVATEKVVYSHNLIADEALQFIEENRQVPFFLYLALTIPHANNEAGRAGMEIPSYGPYADEDWPEPQKGHAAMITRMDGDVGRLLDKLKNLGIDQDTLVLFTSDNGPHAEGGADPAFFYSSGPLRGIKRDLYEGGIRVPLIARWPGKIAAGSGTDHVCAFWDFLPTFCDVAGAVPPDDTDGFSILPTLRDKPEYQRRHGYLYWEFHEQGKKQAVRMGRWKGVRLNVAKDPNGPIELYDLQTDLGETANLVDEYPEIVTQIAALMEAAHRPSENWPFP</sequence>
<organism evidence="2 3">
    <name type="scientific">Anaerobaca lacustris</name>
    <dbReference type="NCBI Taxonomy" id="3044600"/>
    <lineage>
        <taxon>Bacteria</taxon>
        <taxon>Pseudomonadati</taxon>
        <taxon>Planctomycetota</taxon>
        <taxon>Phycisphaerae</taxon>
        <taxon>Sedimentisphaerales</taxon>
        <taxon>Anaerobacaceae</taxon>
        <taxon>Anaerobaca</taxon>
    </lineage>
</organism>
<gene>
    <name evidence="2" type="ORF">QJ522_00940</name>
</gene>
<evidence type="ECO:0000313" key="3">
    <source>
        <dbReference type="Proteomes" id="UP001431776"/>
    </source>
</evidence>
<accession>A0AAW6TPJ5</accession>
<comment type="caution">
    <text evidence="2">The sequence shown here is derived from an EMBL/GenBank/DDBJ whole genome shotgun (WGS) entry which is preliminary data.</text>
</comment>
<dbReference type="InterPro" id="IPR017850">
    <property type="entry name" value="Alkaline_phosphatase_core_sf"/>
</dbReference>
<dbReference type="Pfam" id="PF00884">
    <property type="entry name" value="Sulfatase"/>
    <property type="match status" value="1"/>
</dbReference>
<proteinExistence type="predicted"/>
<dbReference type="Proteomes" id="UP001431776">
    <property type="component" value="Unassembled WGS sequence"/>
</dbReference>
<keyword evidence="3" id="KW-1185">Reference proteome</keyword>
<dbReference type="PROSITE" id="PS51257">
    <property type="entry name" value="PROKAR_LIPOPROTEIN"/>
    <property type="match status" value="1"/>
</dbReference>
<feature type="domain" description="Sulfatase N-terminal" evidence="1">
    <location>
        <begin position="45"/>
        <end position="378"/>
    </location>
</feature>
<dbReference type="PANTHER" id="PTHR43751:SF3">
    <property type="entry name" value="SULFATASE N-TERMINAL DOMAIN-CONTAINING PROTEIN"/>
    <property type="match status" value="1"/>
</dbReference>
<evidence type="ECO:0000313" key="2">
    <source>
        <dbReference type="EMBL" id="MDI6447592.1"/>
    </source>
</evidence>
<dbReference type="CDD" id="cd16145">
    <property type="entry name" value="ARS_like"/>
    <property type="match status" value="1"/>
</dbReference>
<reference evidence="2" key="1">
    <citation type="submission" date="2023-05" db="EMBL/GenBank/DDBJ databases">
        <title>Anaerotaeda fermentans gen. nov., sp. nov., a novel anaerobic planctomycete of the new family within the order Sedimentisphaerales isolated from Taman Peninsula, Russia.</title>
        <authorList>
            <person name="Khomyakova M.A."/>
            <person name="Merkel A.Y."/>
            <person name="Slobodkin A.I."/>
        </authorList>
    </citation>
    <scope>NUCLEOTIDE SEQUENCE</scope>
    <source>
        <strain evidence="2">M17dextr</strain>
    </source>
</reference>
<dbReference type="InterPro" id="IPR019546">
    <property type="entry name" value="TAT_signal_bac_arc"/>
</dbReference>
<dbReference type="PROSITE" id="PS51318">
    <property type="entry name" value="TAT"/>
    <property type="match status" value="1"/>
</dbReference>
<dbReference type="RefSeq" id="WP_349243002.1">
    <property type="nucleotide sequence ID" value="NZ_JASCXX010000001.1"/>
</dbReference>